<evidence type="ECO:0000256" key="12">
    <source>
        <dbReference type="PIRSR" id="PIRSR005096-1"/>
    </source>
</evidence>
<dbReference type="FunFam" id="2.70.98.10:FF:000003">
    <property type="entry name" value="Aldose 1-epimerase"/>
    <property type="match status" value="1"/>
</dbReference>
<name>A0A9D1GFB3_9BACT</name>
<feature type="binding site" evidence="14">
    <location>
        <begin position="107"/>
        <end position="108"/>
    </location>
    <ligand>
        <name>beta-D-galactose</name>
        <dbReference type="ChEBI" id="CHEBI:27667"/>
    </ligand>
</feature>
<evidence type="ECO:0000256" key="7">
    <source>
        <dbReference type="ARBA" id="ARBA00022553"/>
    </source>
</evidence>
<organism evidence="15 16">
    <name type="scientific">Candidatus Caccoplasma intestinavium</name>
    <dbReference type="NCBI Taxonomy" id="2840716"/>
    <lineage>
        <taxon>Bacteria</taxon>
        <taxon>Pseudomonadati</taxon>
        <taxon>Bacteroidota</taxon>
        <taxon>Bacteroidia</taxon>
        <taxon>Bacteroidales</taxon>
        <taxon>Bacteroidaceae</taxon>
        <taxon>Bacteroidaceae incertae sedis</taxon>
        <taxon>Candidatus Caccoplasma</taxon>
    </lineage>
</organism>
<dbReference type="PIRSF" id="PIRSF005096">
    <property type="entry name" value="GALM"/>
    <property type="match status" value="1"/>
</dbReference>
<dbReference type="InterPro" id="IPR047215">
    <property type="entry name" value="Galactose_mutarotase-like"/>
</dbReference>
<keyword evidence="7" id="KW-0597">Phosphoprotein</keyword>
<evidence type="ECO:0000313" key="15">
    <source>
        <dbReference type="EMBL" id="HIT39487.1"/>
    </source>
</evidence>
<evidence type="ECO:0000256" key="8">
    <source>
        <dbReference type="ARBA" id="ARBA00022837"/>
    </source>
</evidence>
<evidence type="ECO:0000256" key="1">
    <source>
        <dbReference type="ARBA" id="ARBA00001913"/>
    </source>
</evidence>
<dbReference type="Proteomes" id="UP000886722">
    <property type="component" value="Unassembled WGS sequence"/>
</dbReference>
<evidence type="ECO:0000256" key="14">
    <source>
        <dbReference type="PIRSR" id="PIRSR005096-3"/>
    </source>
</evidence>
<keyword evidence="10 11" id="KW-0119">Carbohydrate metabolism</keyword>
<reference evidence="15" key="1">
    <citation type="submission" date="2020-10" db="EMBL/GenBank/DDBJ databases">
        <authorList>
            <person name="Gilroy R."/>
        </authorList>
    </citation>
    <scope>NUCLEOTIDE SEQUENCE</scope>
    <source>
        <strain evidence="15">21143</strain>
    </source>
</reference>
<evidence type="ECO:0000313" key="16">
    <source>
        <dbReference type="Proteomes" id="UP000886722"/>
    </source>
</evidence>
<evidence type="ECO:0000256" key="11">
    <source>
        <dbReference type="PIRNR" id="PIRNR005096"/>
    </source>
</evidence>
<dbReference type="AlphaFoldDB" id="A0A9D1GFB3"/>
<comment type="subunit">
    <text evidence="5">Monomer.</text>
</comment>
<dbReference type="NCBIfam" id="NF008277">
    <property type="entry name" value="PRK11055.1"/>
    <property type="match status" value="1"/>
</dbReference>
<dbReference type="GO" id="GO:0006006">
    <property type="term" value="P:glucose metabolic process"/>
    <property type="evidence" value="ECO:0007669"/>
    <property type="project" value="TreeGrafter"/>
</dbReference>
<keyword evidence="9 11" id="KW-0413">Isomerase</keyword>
<comment type="cofactor">
    <cofactor evidence="1">
        <name>Ca(2+)</name>
        <dbReference type="ChEBI" id="CHEBI:29108"/>
    </cofactor>
</comment>
<evidence type="ECO:0000256" key="13">
    <source>
        <dbReference type="PIRSR" id="PIRSR005096-2"/>
    </source>
</evidence>
<evidence type="ECO:0000256" key="6">
    <source>
        <dbReference type="ARBA" id="ARBA00022490"/>
    </source>
</evidence>
<dbReference type="CDD" id="cd09019">
    <property type="entry name" value="galactose_mutarotase_like"/>
    <property type="match status" value="1"/>
</dbReference>
<evidence type="ECO:0000256" key="10">
    <source>
        <dbReference type="ARBA" id="ARBA00023277"/>
    </source>
</evidence>
<dbReference type="Pfam" id="PF01263">
    <property type="entry name" value="Aldose_epim"/>
    <property type="match status" value="1"/>
</dbReference>
<dbReference type="Gene3D" id="2.70.98.10">
    <property type="match status" value="1"/>
</dbReference>
<feature type="active site" description="Proton acceptor" evidence="12">
    <location>
        <position position="341"/>
    </location>
</feature>
<dbReference type="PANTHER" id="PTHR10091">
    <property type="entry name" value="ALDOSE-1-EPIMERASE"/>
    <property type="match status" value="1"/>
</dbReference>
<feature type="binding site" evidence="13">
    <location>
        <position position="276"/>
    </location>
    <ligand>
        <name>beta-D-galactose</name>
        <dbReference type="ChEBI" id="CHEBI:27667"/>
    </ligand>
</feature>
<accession>A0A9D1GFB3</accession>
<evidence type="ECO:0000256" key="2">
    <source>
        <dbReference type="ARBA" id="ARBA00004496"/>
    </source>
</evidence>
<comment type="subcellular location">
    <subcellularLocation>
        <location evidence="2">Cytoplasm</location>
    </subcellularLocation>
</comment>
<dbReference type="EMBL" id="DVKT01000044">
    <property type="protein sequence ID" value="HIT39487.1"/>
    <property type="molecule type" value="Genomic_DNA"/>
</dbReference>
<protein>
    <recommendedName>
        <fullName evidence="11">Aldose 1-epimerase</fullName>
        <ecNumber evidence="11">5.1.3.3</ecNumber>
    </recommendedName>
</protein>
<evidence type="ECO:0000256" key="4">
    <source>
        <dbReference type="ARBA" id="ARBA00006206"/>
    </source>
</evidence>
<dbReference type="InterPro" id="IPR011013">
    <property type="entry name" value="Gal_mutarotase_sf_dom"/>
</dbReference>
<dbReference type="PANTHER" id="PTHR10091:SF0">
    <property type="entry name" value="GALACTOSE MUTAROTASE"/>
    <property type="match status" value="1"/>
</dbReference>
<comment type="caution">
    <text evidence="15">The sequence shown here is derived from an EMBL/GenBank/DDBJ whole genome shotgun (WGS) entry which is preliminary data.</text>
</comment>
<keyword evidence="6" id="KW-0963">Cytoplasm</keyword>
<reference evidence="15" key="2">
    <citation type="journal article" date="2021" name="PeerJ">
        <title>Extensive microbial diversity within the chicken gut microbiome revealed by metagenomics and culture.</title>
        <authorList>
            <person name="Gilroy R."/>
            <person name="Ravi A."/>
            <person name="Getino M."/>
            <person name="Pursley I."/>
            <person name="Horton D.L."/>
            <person name="Alikhan N.F."/>
            <person name="Baker D."/>
            <person name="Gharbi K."/>
            <person name="Hall N."/>
            <person name="Watson M."/>
            <person name="Adriaenssens E.M."/>
            <person name="Foster-Nyarko E."/>
            <person name="Jarju S."/>
            <person name="Secka A."/>
            <person name="Antonio M."/>
            <person name="Oren A."/>
            <person name="Chaudhuri R.R."/>
            <person name="La Ragione R."/>
            <person name="Hildebrand F."/>
            <person name="Pallen M.J."/>
        </authorList>
    </citation>
    <scope>NUCLEOTIDE SEQUENCE</scope>
    <source>
        <strain evidence="15">21143</strain>
    </source>
</reference>
<comment type="pathway">
    <text evidence="3 11">Carbohydrate metabolism; hexose metabolism.</text>
</comment>
<dbReference type="SUPFAM" id="SSF74650">
    <property type="entry name" value="Galactose mutarotase-like"/>
    <property type="match status" value="1"/>
</dbReference>
<evidence type="ECO:0000256" key="9">
    <source>
        <dbReference type="ARBA" id="ARBA00023235"/>
    </source>
</evidence>
<dbReference type="GO" id="GO:0004034">
    <property type="term" value="F:aldose 1-epimerase activity"/>
    <property type="evidence" value="ECO:0007669"/>
    <property type="project" value="UniProtKB-EC"/>
</dbReference>
<dbReference type="InterPro" id="IPR008183">
    <property type="entry name" value="Aldose_1/G6P_1-epimerase"/>
</dbReference>
<comment type="similarity">
    <text evidence="4 11">Belongs to the aldose epimerase family.</text>
</comment>
<evidence type="ECO:0000256" key="5">
    <source>
        <dbReference type="ARBA" id="ARBA00011245"/>
    </source>
</evidence>
<proteinExistence type="inferred from homology"/>
<feature type="active site" description="Proton donor" evidence="12">
    <location>
        <position position="204"/>
    </location>
</feature>
<dbReference type="InterPro" id="IPR015443">
    <property type="entry name" value="Aldose_1-epimerase"/>
</dbReference>
<dbReference type="GO" id="GO:0005737">
    <property type="term" value="C:cytoplasm"/>
    <property type="evidence" value="ECO:0007669"/>
    <property type="project" value="UniProtKB-SubCell"/>
</dbReference>
<gene>
    <name evidence="15" type="ORF">IAD06_05565</name>
</gene>
<sequence>MNVLMPGVACINKFFMSTANHTTKTQSGLLFSDFDTVIDGKQVSLYQLTNRNGAEICITNYGGIVVSLLVPDSDGTMTDVVLGHSTIDGYLHSPEKFLGALIGRYGNRIGGCRFNLDGKCHSIRSNNPDCALHGGIKGYNEVVWEASQIDTQTLHLSYLSPDGEEGFPGNLKVEVTYALTNENAMEIHYRATTDKATVCNLTHHSFFNLNGDGGGEVTNHIVTIDAPFYTPMDDKSVPTGEIASVAGTPMDFLHPVALGQRIDDDFEQLRFGRGYDHNYVLAKKFPGEYAFAAEAYSPRTGIVMTVYTTEPGVQLYTGNWLNGFTGKCGRRYSARTAVCFETQHFPDSPNKPHFPSTVLRPGETYTQTCRYQFSVRK</sequence>
<dbReference type="GO" id="GO:0033499">
    <property type="term" value="P:galactose catabolic process via UDP-galactose, Leloir pathway"/>
    <property type="evidence" value="ECO:0007669"/>
    <property type="project" value="TreeGrafter"/>
</dbReference>
<keyword evidence="8" id="KW-0106">Calcium</keyword>
<dbReference type="EC" id="5.1.3.3" evidence="11"/>
<comment type="catalytic activity">
    <reaction evidence="11">
        <text>alpha-D-glucose = beta-D-glucose</text>
        <dbReference type="Rhea" id="RHEA:10264"/>
        <dbReference type="ChEBI" id="CHEBI:15903"/>
        <dbReference type="ChEBI" id="CHEBI:17925"/>
        <dbReference type="EC" id="5.1.3.3"/>
    </reaction>
</comment>
<dbReference type="InterPro" id="IPR014718">
    <property type="entry name" value="GH-type_carb-bd"/>
</dbReference>
<evidence type="ECO:0000256" key="3">
    <source>
        <dbReference type="ARBA" id="ARBA00005028"/>
    </source>
</evidence>
<dbReference type="GO" id="GO:0030246">
    <property type="term" value="F:carbohydrate binding"/>
    <property type="evidence" value="ECO:0007669"/>
    <property type="project" value="InterPro"/>
</dbReference>